<keyword evidence="2" id="KW-1185">Reference proteome</keyword>
<name>B3FJS9_BP201</name>
<dbReference type="RefSeq" id="YP_001957140.1">
    <property type="nucleotide sequence ID" value="NC_010821.1"/>
</dbReference>
<reference evidence="1 2" key="1">
    <citation type="journal article" date="2008" name="Virology">
        <title>Characterization of Pseudomonas chlororaphis myovirus 201varphi2-1 via genomic sequencing, mass spectrometry, and electron microscopy.</title>
        <authorList>
            <person name="Thomas J.A."/>
            <person name="Rolando M.R."/>
            <person name="Carroll C.A."/>
            <person name="Shen P.S."/>
            <person name="Belnap D.M."/>
            <person name="Weintraub S.T."/>
            <person name="Serwer P."/>
            <person name="Hardies S.C."/>
        </authorList>
    </citation>
    <scope>NUCLEOTIDE SEQUENCE</scope>
</reference>
<organism evidence="1 2">
    <name type="scientific">Pseudomonas phage 201phi2-1</name>
    <name type="common">Pseudomonas chlororaphis phage 201phi2-1</name>
    <dbReference type="NCBI Taxonomy" id="198110"/>
    <lineage>
        <taxon>Viruses</taxon>
        <taxon>Duplodnaviria</taxon>
        <taxon>Heunggongvirae</taxon>
        <taxon>Uroviricota</taxon>
        <taxon>Caudoviricetes</taxon>
        <taxon>Chimalliviridae</taxon>
        <taxon>Serwervirus</taxon>
        <taxon>Serwervirus 201phi21</taxon>
    </lineage>
</organism>
<proteinExistence type="predicted"/>
<dbReference type="Proteomes" id="UP000002421">
    <property type="component" value="Segment"/>
</dbReference>
<accession>B3FJS9</accession>
<evidence type="ECO:0000313" key="2">
    <source>
        <dbReference type="Proteomes" id="UP000002421"/>
    </source>
</evidence>
<organismHost>
    <name type="scientific">Pseudomonas chlororaphis</name>
    <dbReference type="NCBI Taxonomy" id="587753"/>
</organismHost>
<sequence>MSSRDSHRVKVVIGWTLPKDNELSVIADHSLVNDLRVLQKRVDGHYMAGSVIKTVQRDGDSVVHTFRLRHKGYSRHTRKTSWTQLLLFVAQVKKLSASIPATMNPVFDLDMEQNHMPWVFHTGFNTDGRTNLFLRPEAIRSVVQLNRKIRISNPENVFANLMDHGDRKTYAMSDQFMLFGRERAVEKYERSLRAIEQAGPNKNIIDPYIRASGQYGYPLEDQLLVLYRDSAGQWVNIPGTGFEVTDGEFTREALTSQRDTIFGLNYEPRFVN</sequence>
<gene>
    <name evidence="1" type="ORF">201phi2-1p420</name>
</gene>
<dbReference type="KEGG" id="vg:6372574"/>
<protein>
    <submittedName>
        <fullName evidence="1">Uncharacterized protein</fullName>
    </submittedName>
</protein>
<evidence type="ECO:0000313" key="1">
    <source>
        <dbReference type="EMBL" id="ABY63244.1"/>
    </source>
</evidence>
<dbReference type="EMBL" id="EU197055">
    <property type="protein sequence ID" value="ABY63244.1"/>
    <property type="molecule type" value="Genomic_DNA"/>
</dbReference>